<dbReference type="PROSITE" id="PS50885">
    <property type="entry name" value="HAMP"/>
    <property type="match status" value="1"/>
</dbReference>
<dbReference type="PROSITE" id="PS50112">
    <property type="entry name" value="PAS"/>
    <property type="match status" value="1"/>
</dbReference>
<keyword evidence="5" id="KW-0808">Transferase</keyword>
<dbReference type="InterPro" id="IPR003661">
    <property type="entry name" value="HisK_dim/P_dom"/>
</dbReference>
<dbReference type="InterPro" id="IPR036097">
    <property type="entry name" value="HisK_dim/P_sf"/>
</dbReference>
<dbReference type="SUPFAM" id="SSF55874">
    <property type="entry name" value="ATPase domain of HSP90 chaperone/DNA topoisomerase II/histidine kinase"/>
    <property type="match status" value="1"/>
</dbReference>
<dbReference type="PROSITE" id="PS50110">
    <property type="entry name" value="RESPONSE_REGULATORY"/>
    <property type="match status" value="1"/>
</dbReference>
<evidence type="ECO:0000259" key="20">
    <source>
        <dbReference type="PROSITE" id="PS50885"/>
    </source>
</evidence>
<dbReference type="Pfam" id="PF13426">
    <property type="entry name" value="PAS_9"/>
    <property type="match status" value="1"/>
</dbReference>
<dbReference type="InterPro" id="IPR001610">
    <property type="entry name" value="PAC"/>
</dbReference>
<evidence type="ECO:0000256" key="15">
    <source>
        <dbReference type="SAM" id="Phobius"/>
    </source>
</evidence>
<feature type="domain" description="Histidine kinase" evidence="16">
    <location>
        <begin position="381"/>
        <end position="597"/>
    </location>
</feature>
<dbReference type="PANTHER" id="PTHR45339:SF1">
    <property type="entry name" value="HYBRID SIGNAL TRANSDUCTION HISTIDINE KINASE J"/>
    <property type="match status" value="1"/>
</dbReference>
<comment type="subcellular location">
    <subcellularLocation>
        <location evidence="2">Membrane</location>
    </subcellularLocation>
</comment>
<comment type="catalytic activity">
    <reaction evidence="1">
        <text>ATP + protein L-histidine = ADP + protein N-phospho-L-histidine.</text>
        <dbReference type="EC" id="2.7.13.3"/>
    </reaction>
</comment>
<dbReference type="InterPro" id="IPR003660">
    <property type="entry name" value="HAMP_dom"/>
</dbReference>
<evidence type="ECO:0000256" key="1">
    <source>
        <dbReference type="ARBA" id="ARBA00000085"/>
    </source>
</evidence>
<keyword evidence="6" id="KW-0547">Nucleotide-binding</keyword>
<dbReference type="SMART" id="SM00091">
    <property type="entry name" value="PAS"/>
    <property type="match status" value="1"/>
</dbReference>
<dbReference type="SMART" id="SM00086">
    <property type="entry name" value="PAC"/>
    <property type="match status" value="1"/>
</dbReference>
<dbReference type="CDD" id="cd16922">
    <property type="entry name" value="HATPase_EvgS-ArcB-TorS-like"/>
    <property type="match status" value="1"/>
</dbReference>
<dbReference type="PROSITE" id="PS50109">
    <property type="entry name" value="HIS_KIN"/>
    <property type="match status" value="1"/>
</dbReference>
<dbReference type="InterPro" id="IPR000700">
    <property type="entry name" value="PAS-assoc_C"/>
</dbReference>
<dbReference type="Gene3D" id="3.40.50.2300">
    <property type="match status" value="1"/>
</dbReference>
<dbReference type="SMART" id="SM00388">
    <property type="entry name" value="HisKA"/>
    <property type="match status" value="1"/>
</dbReference>
<feature type="domain" description="PAC" evidence="19">
    <location>
        <begin position="309"/>
        <end position="363"/>
    </location>
</feature>
<evidence type="ECO:0000259" key="16">
    <source>
        <dbReference type="PROSITE" id="PS50109"/>
    </source>
</evidence>
<dbReference type="Gene3D" id="6.10.340.10">
    <property type="match status" value="1"/>
</dbReference>
<evidence type="ECO:0000256" key="8">
    <source>
        <dbReference type="ARBA" id="ARBA00022801"/>
    </source>
</evidence>
<accession>A0A249VZY2</accession>
<keyword evidence="4 13" id="KW-0597">Phosphoprotein</keyword>
<dbReference type="SUPFAM" id="SSF52172">
    <property type="entry name" value="CheY-like"/>
    <property type="match status" value="1"/>
</dbReference>
<feature type="coiled-coil region" evidence="14">
    <location>
        <begin position="210"/>
        <end position="237"/>
    </location>
</feature>
<dbReference type="NCBIfam" id="TIGR00229">
    <property type="entry name" value="sensory_box"/>
    <property type="match status" value="1"/>
</dbReference>
<feature type="domain" description="HAMP" evidence="20">
    <location>
        <begin position="170"/>
        <end position="222"/>
    </location>
</feature>
<protein>
    <recommendedName>
        <fullName evidence="12">Sensory/regulatory protein RpfC</fullName>
        <ecNumber evidence="3">2.7.13.3</ecNumber>
    </recommendedName>
</protein>
<dbReference type="GO" id="GO:0016787">
    <property type="term" value="F:hydrolase activity"/>
    <property type="evidence" value="ECO:0007669"/>
    <property type="project" value="UniProtKB-KW"/>
</dbReference>
<evidence type="ECO:0000256" key="7">
    <source>
        <dbReference type="ARBA" id="ARBA00022777"/>
    </source>
</evidence>
<dbReference type="SUPFAM" id="SSF47384">
    <property type="entry name" value="Homodimeric domain of signal transducing histidine kinase"/>
    <property type="match status" value="1"/>
</dbReference>
<dbReference type="Gene3D" id="1.10.287.130">
    <property type="match status" value="1"/>
</dbReference>
<dbReference type="FunFam" id="3.30.565.10:FF:000010">
    <property type="entry name" value="Sensor histidine kinase RcsC"/>
    <property type="match status" value="1"/>
</dbReference>
<feature type="modified residue" description="4-aspartylphosphate" evidence="13">
    <location>
        <position position="791"/>
    </location>
</feature>
<dbReference type="Pfam" id="PF00072">
    <property type="entry name" value="Response_reg"/>
    <property type="match status" value="1"/>
</dbReference>
<dbReference type="InterPro" id="IPR001789">
    <property type="entry name" value="Sig_transdc_resp-reg_receiver"/>
</dbReference>
<proteinExistence type="predicted"/>
<evidence type="ECO:0000256" key="3">
    <source>
        <dbReference type="ARBA" id="ARBA00012438"/>
    </source>
</evidence>
<keyword evidence="10" id="KW-0902">Two-component regulatory system</keyword>
<evidence type="ECO:0000256" key="11">
    <source>
        <dbReference type="ARBA" id="ARBA00064003"/>
    </source>
</evidence>
<sequence length="873" mass="97113">MTLRSKTIIGIALIEALALGVLIISGLNWFKSSNETSLEVGSQNLVSVFAQASRDAVIATDLAYLDSFARSVVSEHKLAYIRIVNQDGIELTLQGDYTGVDTNVRPFDASDGVYDVAKAITLGDQTFGVVEMGVHVEHVHQMLSFATHASLVIAFVEMSLVALFSFALGSYLMKRLDLLRTGVIKVSQQGPGSQISISGNDEVTRVGEAFNQMSRSLAQAQNKLQQEHQTQQQLSAKISQLAEVAEHARDTIIITHPDGTIAWVNSAFEQLTEYSLEEVVGKSPGELLQGEDTDANTVALLSQSVRSHSPVRVEILNYTKSRRPYWVELELSPVFDENGELLRFIAVERDITDRREMEKRLSSALDKSKKATQAKSEFLANMSHEIRTPMNAIMGISEILLENENRREPRELLLLLHKSANNLVTIINDILDYSKVEAGKLTLVEEEFDLRSLVESCTALCAYQADKKNLKLLVDMPLAMNTVVVGDKGRINQILLNLIGNAVKFTDEGHVLLKVRESEHGFDFSVSDTGIGIPEDRLTHIMDKFEQVDTSATRRHEGTGLGLAISKRLISMYNGELCVHSDFGKGSCFSFSLQLPKRSQPHSEPVELNANRLLLIDDYLPRVEHLMRLAKEIGIEVTHSNDWAAAQSLGRDLDDFDRIIASVNNAQDRDALYELDATESAAKRVLFLAPCVMEEGLAWSCERDRLLSQPVTQHKLQTLLSSKIQKRRALSSQDNPDFSNLHLLVAEDSHINRILIEKMLQDTGVKLTLAEDGVEAVELYKQLSPDLVITDISMPNKDGFGVTKDIRELQENGEFPWCPIVAFSAHAMQEEQQKSIALGMNDYLTKPVQKSDLLDMIAKWGRHTQMAEKHASG</sequence>
<evidence type="ECO:0000256" key="6">
    <source>
        <dbReference type="ARBA" id="ARBA00022741"/>
    </source>
</evidence>
<evidence type="ECO:0000313" key="21">
    <source>
        <dbReference type="EMBL" id="ASZ50032.1"/>
    </source>
</evidence>
<evidence type="ECO:0000256" key="10">
    <source>
        <dbReference type="ARBA" id="ARBA00023012"/>
    </source>
</evidence>
<keyword evidence="8" id="KW-0378">Hydrolase</keyword>
<feature type="domain" description="Response regulatory" evidence="17">
    <location>
        <begin position="742"/>
        <end position="861"/>
    </location>
</feature>
<dbReference type="SMART" id="SM00448">
    <property type="entry name" value="REC"/>
    <property type="match status" value="1"/>
</dbReference>
<name>A0A249VZY2_VIBPH</name>
<keyword evidence="7 21" id="KW-0418">Kinase</keyword>
<evidence type="ECO:0000259" key="17">
    <source>
        <dbReference type="PROSITE" id="PS50110"/>
    </source>
</evidence>
<dbReference type="PANTHER" id="PTHR45339">
    <property type="entry name" value="HYBRID SIGNAL TRANSDUCTION HISTIDINE KINASE J"/>
    <property type="match status" value="1"/>
</dbReference>
<dbReference type="CDD" id="cd00130">
    <property type="entry name" value="PAS"/>
    <property type="match status" value="1"/>
</dbReference>
<evidence type="ECO:0000259" key="18">
    <source>
        <dbReference type="PROSITE" id="PS50112"/>
    </source>
</evidence>
<evidence type="ECO:0000259" key="19">
    <source>
        <dbReference type="PROSITE" id="PS50113"/>
    </source>
</evidence>
<evidence type="ECO:0000256" key="2">
    <source>
        <dbReference type="ARBA" id="ARBA00004370"/>
    </source>
</evidence>
<dbReference type="SMART" id="SM00304">
    <property type="entry name" value="HAMP"/>
    <property type="match status" value="1"/>
</dbReference>
<dbReference type="GO" id="GO:0005524">
    <property type="term" value="F:ATP binding"/>
    <property type="evidence" value="ECO:0007669"/>
    <property type="project" value="UniProtKB-KW"/>
</dbReference>
<keyword evidence="15" id="KW-0812">Transmembrane</keyword>
<dbReference type="InterPro" id="IPR035965">
    <property type="entry name" value="PAS-like_dom_sf"/>
</dbReference>
<dbReference type="Gene3D" id="3.30.450.20">
    <property type="entry name" value="PAS domain"/>
    <property type="match status" value="1"/>
</dbReference>
<feature type="transmembrane region" description="Helical" evidence="15">
    <location>
        <begin position="7"/>
        <end position="30"/>
    </location>
</feature>
<dbReference type="SMART" id="SM00387">
    <property type="entry name" value="HATPase_c"/>
    <property type="match status" value="1"/>
</dbReference>
<keyword evidence="14" id="KW-0175">Coiled coil</keyword>
<dbReference type="CDD" id="cd17546">
    <property type="entry name" value="REC_hyHK_CKI1_RcsC-like"/>
    <property type="match status" value="1"/>
</dbReference>
<dbReference type="FunFam" id="1.10.287.130:FF:000002">
    <property type="entry name" value="Two-component osmosensing histidine kinase"/>
    <property type="match status" value="1"/>
</dbReference>
<dbReference type="EC" id="2.7.13.3" evidence="3"/>
<evidence type="ECO:0000256" key="12">
    <source>
        <dbReference type="ARBA" id="ARBA00068150"/>
    </source>
</evidence>
<dbReference type="InterPro" id="IPR000014">
    <property type="entry name" value="PAS"/>
</dbReference>
<reference evidence="22 23" key="1">
    <citation type="submission" date="2015-08" db="EMBL/GenBank/DDBJ databases">
        <title>Draft Genome Sequences of Vibrio parahaemolyticus Strains.</title>
        <authorList>
            <person name="Gonzalez-Escalona N."/>
            <person name="DePaola A."/>
        </authorList>
    </citation>
    <scope>NUCLEOTIDE SEQUENCE [LARGE SCALE GENOMIC DNA]</scope>
    <source>
        <strain evidence="22 23">CFSAN001621</strain>
    </source>
</reference>
<dbReference type="PROSITE" id="PS50113">
    <property type="entry name" value="PAC"/>
    <property type="match status" value="1"/>
</dbReference>
<dbReference type="Proteomes" id="UP000191946">
    <property type="component" value="Unassembled WGS sequence"/>
</dbReference>
<evidence type="ECO:0000313" key="23">
    <source>
        <dbReference type="Proteomes" id="UP000191946"/>
    </source>
</evidence>
<comment type="subunit">
    <text evidence="11">At low DSF concentrations, interacts with RpfF.</text>
</comment>
<dbReference type="GO" id="GO:0016020">
    <property type="term" value="C:membrane"/>
    <property type="evidence" value="ECO:0007669"/>
    <property type="project" value="UniProtKB-SubCell"/>
</dbReference>
<organism evidence="21">
    <name type="scientific">Vibrio parahaemolyticus</name>
    <dbReference type="NCBI Taxonomy" id="670"/>
    <lineage>
        <taxon>Bacteria</taxon>
        <taxon>Pseudomonadati</taxon>
        <taxon>Pseudomonadota</taxon>
        <taxon>Gammaproteobacteria</taxon>
        <taxon>Vibrionales</taxon>
        <taxon>Vibrionaceae</taxon>
        <taxon>Vibrio</taxon>
    </lineage>
</organism>
<dbReference type="EMBL" id="CP023247">
    <property type="protein sequence ID" value="ASZ50032.1"/>
    <property type="molecule type" value="Genomic_DNA"/>
</dbReference>
<dbReference type="InterPro" id="IPR036890">
    <property type="entry name" value="HATPase_C_sf"/>
</dbReference>
<keyword evidence="23" id="KW-1185">Reference proteome</keyword>
<evidence type="ECO:0000256" key="5">
    <source>
        <dbReference type="ARBA" id="ARBA00022679"/>
    </source>
</evidence>
<dbReference type="InterPro" id="IPR011006">
    <property type="entry name" value="CheY-like_superfamily"/>
</dbReference>
<evidence type="ECO:0000256" key="13">
    <source>
        <dbReference type="PROSITE-ProRule" id="PRU00169"/>
    </source>
</evidence>
<dbReference type="Pfam" id="PF02518">
    <property type="entry name" value="HATPase_c"/>
    <property type="match status" value="1"/>
</dbReference>
<evidence type="ECO:0000256" key="4">
    <source>
        <dbReference type="ARBA" id="ARBA00022553"/>
    </source>
</evidence>
<dbReference type="InterPro" id="IPR004358">
    <property type="entry name" value="Sig_transdc_His_kin-like_C"/>
</dbReference>
<dbReference type="Gene3D" id="3.30.565.10">
    <property type="entry name" value="Histidine kinase-like ATPase, C-terminal domain"/>
    <property type="match status" value="1"/>
</dbReference>
<reference evidence="21" key="2">
    <citation type="submission" date="2017-09" db="EMBL/GenBank/DDBJ databases">
        <authorList>
            <person name="Ehlers B."/>
            <person name="Leendertz F.H."/>
        </authorList>
    </citation>
    <scope>NUCLEOTIDE SEQUENCE</scope>
    <source>
        <strain evidence="21">MAVP-26</strain>
    </source>
</reference>
<dbReference type="Pfam" id="PF00512">
    <property type="entry name" value="HisKA"/>
    <property type="match status" value="1"/>
</dbReference>
<feature type="domain" description="PAS" evidence="18">
    <location>
        <begin position="237"/>
        <end position="308"/>
    </location>
</feature>
<keyword evidence="15" id="KW-1133">Transmembrane helix</keyword>
<dbReference type="GO" id="GO:0000155">
    <property type="term" value="F:phosphorelay sensor kinase activity"/>
    <property type="evidence" value="ECO:0007669"/>
    <property type="project" value="InterPro"/>
</dbReference>
<dbReference type="CDD" id="cd00082">
    <property type="entry name" value="HisKA"/>
    <property type="match status" value="1"/>
</dbReference>
<keyword evidence="9" id="KW-0067">ATP-binding</keyword>
<dbReference type="AlphaFoldDB" id="A0A249VZY2"/>
<dbReference type="PRINTS" id="PR00344">
    <property type="entry name" value="BCTRLSENSOR"/>
</dbReference>
<dbReference type="EMBL" id="LHQV01000015">
    <property type="protein sequence ID" value="OQJ98715.1"/>
    <property type="molecule type" value="Genomic_DNA"/>
</dbReference>
<dbReference type="InterPro" id="IPR003594">
    <property type="entry name" value="HATPase_dom"/>
</dbReference>
<gene>
    <name evidence="22" type="ORF">AKG60_11765</name>
    <name evidence="21" type="ORF">YA91_05360</name>
</gene>
<evidence type="ECO:0000313" key="22">
    <source>
        <dbReference type="EMBL" id="OQJ98715.1"/>
    </source>
</evidence>
<dbReference type="RefSeq" id="WP_005499181.1">
    <property type="nucleotide sequence ID" value="NZ_CP023247.2"/>
</dbReference>
<dbReference type="CDD" id="cd06225">
    <property type="entry name" value="HAMP"/>
    <property type="match status" value="1"/>
</dbReference>
<dbReference type="InterPro" id="IPR005467">
    <property type="entry name" value="His_kinase_dom"/>
</dbReference>
<dbReference type="SUPFAM" id="SSF55785">
    <property type="entry name" value="PYP-like sensor domain (PAS domain)"/>
    <property type="match status" value="1"/>
</dbReference>
<evidence type="ECO:0000256" key="9">
    <source>
        <dbReference type="ARBA" id="ARBA00022840"/>
    </source>
</evidence>
<keyword evidence="15" id="KW-0472">Membrane</keyword>
<evidence type="ECO:0000256" key="14">
    <source>
        <dbReference type="SAM" id="Coils"/>
    </source>
</evidence>